<gene>
    <name evidence="2" type="ORF">CYMTET_29006</name>
</gene>
<accession>A0AAE0FM44</accession>
<evidence type="ECO:0000313" key="2">
    <source>
        <dbReference type="EMBL" id="KAK3262123.1"/>
    </source>
</evidence>
<sequence>MADAEDPRNGPLSKDLDRNMRDEKGPTFQKYYEENLRRLHRALAPVRGHLSRQAYVIPGSSPILGETRWADDWVILYQGAVLIQAAAGLRTDVGSKGASCPHLLGNPARGKLNYGHHRAEHRPLTLQVERDRQRRLPSGRGRVSRPAASGGGIPETVEGPLGLAIRQDIRVT</sequence>
<name>A0AAE0FM44_9CHLO</name>
<proteinExistence type="predicted"/>
<dbReference type="AlphaFoldDB" id="A0AAE0FM44"/>
<feature type="region of interest" description="Disordered" evidence="1">
    <location>
        <begin position="1"/>
        <end position="24"/>
    </location>
</feature>
<feature type="region of interest" description="Disordered" evidence="1">
    <location>
        <begin position="130"/>
        <end position="158"/>
    </location>
</feature>
<comment type="caution">
    <text evidence="2">The sequence shown here is derived from an EMBL/GenBank/DDBJ whole genome shotgun (WGS) entry which is preliminary data.</text>
</comment>
<organism evidence="2 3">
    <name type="scientific">Cymbomonas tetramitiformis</name>
    <dbReference type="NCBI Taxonomy" id="36881"/>
    <lineage>
        <taxon>Eukaryota</taxon>
        <taxon>Viridiplantae</taxon>
        <taxon>Chlorophyta</taxon>
        <taxon>Pyramimonadophyceae</taxon>
        <taxon>Pyramimonadales</taxon>
        <taxon>Pyramimonadaceae</taxon>
        <taxon>Cymbomonas</taxon>
    </lineage>
</organism>
<evidence type="ECO:0000313" key="3">
    <source>
        <dbReference type="Proteomes" id="UP001190700"/>
    </source>
</evidence>
<evidence type="ECO:0000256" key="1">
    <source>
        <dbReference type="SAM" id="MobiDB-lite"/>
    </source>
</evidence>
<keyword evidence="3" id="KW-1185">Reference proteome</keyword>
<protein>
    <submittedName>
        <fullName evidence="2">Uncharacterized protein</fullName>
    </submittedName>
</protein>
<reference evidence="2 3" key="1">
    <citation type="journal article" date="2015" name="Genome Biol. Evol.">
        <title>Comparative Genomics of a Bacterivorous Green Alga Reveals Evolutionary Causalities and Consequences of Phago-Mixotrophic Mode of Nutrition.</title>
        <authorList>
            <person name="Burns J.A."/>
            <person name="Paasch A."/>
            <person name="Narechania A."/>
            <person name="Kim E."/>
        </authorList>
    </citation>
    <scope>NUCLEOTIDE SEQUENCE [LARGE SCALE GENOMIC DNA]</scope>
    <source>
        <strain evidence="2 3">PLY_AMNH</strain>
    </source>
</reference>
<dbReference type="EMBL" id="LGRX02016446">
    <property type="protein sequence ID" value="KAK3262123.1"/>
    <property type="molecule type" value="Genomic_DNA"/>
</dbReference>
<dbReference type="Proteomes" id="UP001190700">
    <property type="component" value="Unassembled WGS sequence"/>
</dbReference>